<dbReference type="GO" id="GO:0009055">
    <property type="term" value="F:electron transfer activity"/>
    <property type="evidence" value="ECO:0007669"/>
    <property type="project" value="InterPro"/>
</dbReference>
<evidence type="ECO:0000256" key="3">
    <source>
        <dbReference type="ARBA" id="ARBA00022617"/>
    </source>
</evidence>
<dbReference type="PANTHER" id="PTHR35008">
    <property type="entry name" value="BLL4482 PROTEIN-RELATED"/>
    <property type="match status" value="1"/>
</dbReference>
<dbReference type="InterPro" id="IPR036909">
    <property type="entry name" value="Cyt_c-like_dom_sf"/>
</dbReference>
<keyword evidence="8" id="KW-0472">Membrane</keyword>
<comment type="caution">
    <text evidence="13">The sequence shown here is derived from an EMBL/GenBank/DDBJ whole genome shotgun (WGS) entry which is preliminary data.</text>
</comment>
<feature type="binding site" description="covalent" evidence="9">
    <location>
        <position position="62"/>
    </location>
    <ligand>
        <name>heme c</name>
        <dbReference type="ChEBI" id="CHEBI:61717"/>
        <label>1</label>
    </ligand>
</feature>
<feature type="domain" description="Cytochrome c" evidence="12">
    <location>
        <begin position="326"/>
        <end position="414"/>
    </location>
</feature>
<evidence type="ECO:0000256" key="1">
    <source>
        <dbReference type="ARBA" id="ARBA00004236"/>
    </source>
</evidence>
<dbReference type="RefSeq" id="WP_062133980.1">
    <property type="nucleotide sequence ID" value="NZ_LRBG01000037.1"/>
</dbReference>
<keyword evidence="2" id="KW-1003">Cell membrane</keyword>
<dbReference type="OrthoDB" id="9809720at2"/>
<feature type="binding site" description="covalent" evidence="9">
    <location>
        <position position="209"/>
    </location>
    <ligand>
        <name>heme c</name>
        <dbReference type="ChEBI" id="CHEBI:61717"/>
        <label>2</label>
    </ligand>
</feature>
<organism evidence="13 14">
    <name type="scientific">Paraburkholderia monticola</name>
    <dbReference type="NCBI Taxonomy" id="1399968"/>
    <lineage>
        <taxon>Bacteria</taxon>
        <taxon>Pseudomonadati</taxon>
        <taxon>Pseudomonadota</taxon>
        <taxon>Betaproteobacteria</taxon>
        <taxon>Burkholderiales</taxon>
        <taxon>Burkholderiaceae</taxon>
        <taxon>Paraburkholderia</taxon>
    </lineage>
</organism>
<proteinExistence type="predicted"/>
<dbReference type="SUPFAM" id="SSF46626">
    <property type="entry name" value="Cytochrome c"/>
    <property type="match status" value="3"/>
</dbReference>
<keyword evidence="3 9" id="KW-0349">Heme</keyword>
<sequence>MKGRRVAIAGVAAALVAFGAAHGGHASHAGEPEPSPVTTAFATASDTTAEARGAKLAALGDCITCHTATGGQPLAGGLPLQTPFGVIYSTNITPDQETGIGRWTLDEFTRAMRRGVSRDGHLLYPAFPYPHFTHMSDADIASLYAWLMSRDPVNARAPHNALIFPLGFRPIIAGWNLLYLHADTTAAPSPSDAPDIARGRYLVESLGHCGACHTPLNHLGAERREHALQGGTIDGWDAPALTDLASRPTPWTQQQLVSYLRTGLASAHGAAAGPMRPVTRMLADAPASDVEAIAAYLLALSPGPPGEPEHVVATPPASAARVPVVGATGSGANLFAAACASCHAEGAPMSIGGARASLAFGTAVNADSPRNMVRLILDGIDWHESDGAPFMPSFANTFTDAQIAELANYTRARFTARGAWPSLDAGAVAQFRKDGLPR</sequence>
<comment type="subcellular location">
    <subcellularLocation>
        <location evidence="1">Cell membrane</location>
    </subcellularLocation>
</comment>
<feature type="binding site" description="axial binding residue" evidence="10">
    <location>
        <position position="343"/>
    </location>
    <ligand>
        <name>heme c</name>
        <dbReference type="ChEBI" id="CHEBI:61717"/>
        <label>3</label>
    </ligand>
    <ligandPart>
        <name>Fe</name>
        <dbReference type="ChEBI" id="CHEBI:18248"/>
    </ligandPart>
</feature>
<dbReference type="PROSITE" id="PS51007">
    <property type="entry name" value="CYTC"/>
    <property type="match status" value="3"/>
</dbReference>
<dbReference type="PIRSF" id="PIRSF000018">
    <property type="entry name" value="Mb_ADH_cyt_c"/>
    <property type="match status" value="1"/>
</dbReference>
<evidence type="ECO:0000256" key="8">
    <source>
        <dbReference type="ARBA" id="ARBA00023136"/>
    </source>
</evidence>
<dbReference type="STRING" id="1399968.CI15_27410"/>
<keyword evidence="6" id="KW-0677">Repeat</keyword>
<evidence type="ECO:0000256" key="4">
    <source>
        <dbReference type="ARBA" id="ARBA00022723"/>
    </source>
</evidence>
<keyword evidence="14" id="KW-1185">Reference proteome</keyword>
<evidence type="ECO:0000256" key="7">
    <source>
        <dbReference type="ARBA" id="ARBA00023004"/>
    </source>
</evidence>
<evidence type="ECO:0000256" key="9">
    <source>
        <dbReference type="PIRSR" id="PIRSR000018-50"/>
    </source>
</evidence>
<dbReference type="InterPro" id="IPR009056">
    <property type="entry name" value="Cyt_c-like_dom"/>
</dbReference>
<feature type="binding site" description="axial binding residue" evidence="10">
    <location>
        <position position="213"/>
    </location>
    <ligand>
        <name>heme c</name>
        <dbReference type="ChEBI" id="CHEBI:61717"/>
        <label>2</label>
    </ligand>
    <ligandPart>
        <name>Fe</name>
        <dbReference type="ChEBI" id="CHEBI:18248"/>
    </ligandPart>
</feature>
<feature type="signal peptide" evidence="11">
    <location>
        <begin position="1"/>
        <end position="23"/>
    </location>
</feature>
<feature type="chain" id="PRO_5007551126" evidence="11">
    <location>
        <begin position="24"/>
        <end position="438"/>
    </location>
</feature>
<comment type="cofactor">
    <cofactor evidence="9">
        <name>heme c</name>
        <dbReference type="ChEBI" id="CHEBI:61717"/>
    </cofactor>
    <text evidence="9">Binds 3 heme c groups covalently per subunit.</text>
</comment>
<dbReference type="Proteomes" id="UP000075613">
    <property type="component" value="Unassembled WGS sequence"/>
</dbReference>
<evidence type="ECO:0000256" key="11">
    <source>
        <dbReference type="SAM" id="SignalP"/>
    </source>
</evidence>
<evidence type="ECO:0000256" key="2">
    <source>
        <dbReference type="ARBA" id="ARBA00022475"/>
    </source>
</evidence>
<evidence type="ECO:0000313" key="13">
    <source>
        <dbReference type="EMBL" id="KXU84212.1"/>
    </source>
</evidence>
<name>A0A149PGS1_9BURK</name>
<feature type="domain" description="Cytochrome c" evidence="12">
    <location>
        <begin position="194"/>
        <end position="301"/>
    </location>
</feature>
<dbReference type="EMBL" id="LRBG01000037">
    <property type="protein sequence ID" value="KXU84212.1"/>
    <property type="molecule type" value="Genomic_DNA"/>
</dbReference>
<dbReference type="InterPro" id="IPR014353">
    <property type="entry name" value="Membr-bd_ADH_cyt_c"/>
</dbReference>
<evidence type="ECO:0000256" key="6">
    <source>
        <dbReference type="ARBA" id="ARBA00022737"/>
    </source>
</evidence>
<feature type="binding site" description="axial binding residue" evidence="10">
    <location>
        <position position="66"/>
    </location>
    <ligand>
        <name>heme c</name>
        <dbReference type="ChEBI" id="CHEBI:61717"/>
        <label>1</label>
    </ligand>
    <ligandPart>
        <name>Fe</name>
        <dbReference type="ChEBI" id="CHEBI:18248"/>
    </ligandPart>
</feature>
<evidence type="ECO:0000313" key="14">
    <source>
        <dbReference type="Proteomes" id="UP000075613"/>
    </source>
</evidence>
<dbReference type="Gene3D" id="1.10.760.10">
    <property type="entry name" value="Cytochrome c-like domain"/>
    <property type="match status" value="3"/>
</dbReference>
<feature type="binding site" description="covalent" evidence="9">
    <location>
        <position position="342"/>
    </location>
    <ligand>
        <name>heme c</name>
        <dbReference type="ChEBI" id="CHEBI:61717"/>
        <label>3</label>
    </ligand>
</feature>
<dbReference type="AlphaFoldDB" id="A0A149PGS1"/>
<dbReference type="GO" id="GO:0016614">
    <property type="term" value="F:oxidoreductase activity, acting on CH-OH group of donors"/>
    <property type="evidence" value="ECO:0007669"/>
    <property type="project" value="InterPro"/>
</dbReference>
<dbReference type="InterPro" id="IPR051459">
    <property type="entry name" value="Cytochrome_c-type_DH"/>
</dbReference>
<dbReference type="PANTHER" id="PTHR35008:SF8">
    <property type="entry name" value="ALCOHOL DEHYDROGENASE CYTOCHROME C SUBUNIT"/>
    <property type="match status" value="1"/>
</dbReference>
<evidence type="ECO:0000256" key="10">
    <source>
        <dbReference type="PIRSR" id="PIRSR000018-51"/>
    </source>
</evidence>
<reference evidence="13 14" key="1">
    <citation type="journal article" date="2015" name="Int. J. Syst. Evol. Microbiol.">
        <title>Burkholderia monticola sp. nov., isolated from mountain soil.</title>
        <authorList>
            <person name="Baek I."/>
            <person name="Seo B."/>
            <person name="Lee I."/>
            <person name="Yi H."/>
            <person name="Chun J."/>
        </authorList>
    </citation>
    <scope>NUCLEOTIDE SEQUENCE [LARGE SCALE GENOMIC DNA]</scope>
    <source>
        <strain evidence="13 14">JC2948</strain>
    </source>
</reference>
<keyword evidence="5 11" id="KW-0732">Signal</keyword>
<keyword evidence="7 10" id="KW-0408">Iron</keyword>
<feature type="binding site" description="covalent" evidence="9">
    <location>
        <position position="212"/>
    </location>
    <ligand>
        <name>heme c</name>
        <dbReference type="ChEBI" id="CHEBI:61717"/>
        <label>2</label>
    </ligand>
</feature>
<dbReference type="Pfam" id="PF13442">
    <property type="entry name" value="Cytochrome_CBB3"/>
    <property type="match status" value="1"/>
</dbReference>
<feature type="binding site" description="covalent" evidence="9">
    <location>
        <position position="339"/>
    </location>
    <ligand>
        <name>heme c</name>
        <dbReference type="ChEBI" id="CHEBI:61717"/>
        <label>3</label>
    </ligand>
</feature>
<dbReference type="GO" id="GO:0020037">
    <property type="term" value="F:heme binding"/>
    <property type="evidence" value="ECO:0007669"/>
    <property type="project" value="InterPro"/>
</dbReference>
<accession>A0A149PGS1</accession>
<keyword evidence="4 10" id="KW-0479">Metal-binding</keyword>
<dbReference type="GO" id="GO:0005506">
    <property type="term" value="F:iron ion binding"/>
    <property type="evidence" value="ECO:0007669"/>
    <property type="project" value="InterPro"/>
</dbReference>
<evidence type="ECO:0000259" key="12">
    <source>
        <dbReference type="PROSITE" id="PS51007"/>
    </source>
</evidence>
<gene>
    <name evidence="13" type="ORF">CI15_27410</name>
</gene>
<feature type="binding site" description="covalent" evidence="9">
    <location>
        <position position="65"/>
    </location>
    <ligand>
        <name>heme c</name>
        <dbReference type="ChEBI" id="CHEBI:61717"/>
        <label>1</label>
    </ligand>
</feature>
<protein>
    <submittedName>
        <fullName evidence="13">Cytochrome C</fullName>
    </submittedName>
</protein>
<dbReference type="Pfam" id="PF00034">
    <property type="entry name" value="Cytochrom_C"/>
    <property type="match status" value="2"/>
</dbReference>
<dbReference type="GO" id="GO:0005886">
    <property type="term" value="C:plasma membrane"/>
    <property type="evidence" value="ECO:0007669"/>
    <property type="project" value="UniProtKB-SubCell"/>
</dbReference>
<evidence type="ECO:0000256" key="5">
    <source>
        <dbReference type="ARBA" id="ARBA00022729"/>
    </source>
</evidence>
<feature type="domain" description="Cytochrome c" evidence="12">
    <location>
        <begin position="48"/>
        <end position="151"/>
    </location>
</feature>